<dbReference type="RefSeq" id="XP_005537841.1">
    <property type="nucleotide sequence ID" value="XM_005537784.1"/>
</dbReference>
<dbReference type="HOGENOM" id="CLU_112570_1_1_1"/>
<sequence>MVRATKQALLKEDVTREYTIHLHKYIHSVVFKKRAPRAIAAIKAFARRTMGTEDVRIDAKVNKEVWKNGIRGVPNRVRVRLSRRRADTDASKPKLYTYVTLVPVTSFRGLQTVNVDE</sequence>
<dbReference type="eggNOG" id="KOG0893">
    <property type="taxonomic scope" value="Eukaryota"/>
</dbReference>
<comment type="similarity">
    <text evidence="1">Belongs to the eukaryotic ribosomal protein eL31 family.</text>
</comment>
<dbReference type="GO" id="GO:0022625">
    <property type="term" value="C:cytosolic large ribosomal subunit"/>
    <property type="evidence" value="ECO:0007669"/>
    <property type="project" value="TreeGrafter"/>
</dbReference>
<reference evidence="4 5" key="2">
    <citation type="journal article" date="2007" name="BMC Biol.">
        <title>A 100%-complete sequence reveals unusually simple genomic features in the hot-spring red alga Cyanidioschyzon merolae.</title>
        <authorList>
            <person name="Nozaki H."/>
            <person name="Takano H."/>
            <person name="Misumi O."/>
            <person name="Terasawa K."/>
            <person name="Matsuzaki M."/>
            <person name="Maruyama S."/>
            <person name="Nishida K."/>
            <person name="Yagisawa F."/>
            <person name="Yoshida Y."/>
            <person name="Fujiwara T."/>
            <person name="Takio S."/>
            <person name="Tamura K."/>
            <person name="Chung S.J."/>
            <person name="Nakamura S."/>
            <person name="Kuroiwa H."/>
            <person name="Tanaka K."/>
            <person name="Sato N."/>
            <person name="Kuroiwa T."/>
        </authorList>
    </citation>
    <scope>NUCLEOTIDE SEQUENCE [LARGE SCALE GENOMIC DNA]</scope>
    <source>
        <strain evidence="4 5">10D</strain>
    </source>
</reference>
<dbReference type="SUPFAM" id="SSF54575">
    <property type="entry name" value="Ribosomal protein L31e"/>
    <property type="match status" value="1"/>
</dbReference>
<dbReference type="PANTHER" id="PTHR10956:SF0">
    <property type="entry name" value="60S RIBOSOMAL PROTEIN L31"/>
    <property type="match status" value="1"/>
</dbReference>
<dbReference type="KEGG" id="cme:CYME_CMP175C"/>
<dbReference type="AlphaFoldDB" id="M1V650"/>
<dbReference type="GO" id="GO:0003735">
    <property type="term" value="F:structural constituent of ribosome"/>
    <property type="evidence" value="ECO:0007669"/>
    <property type="project" value="InterPro"/>
</dbReference>
<protein>
    <submittedName>
        <fullName evidence="4">60S ribosomal protein L31</fullName>
    </submittedName>
</protein>
<dbReference type="EMBL" id="AP006498">
    <property type="protein sequence ID" value="BAM81805.1"/>
    <property type="molecule type" value="Genomic_DNA"/>
</dbReference>
<dbReference type="PANTHER" id="PTHR10956">
    <property type="entry name" value="60S RIBOSOMAL PROTEIN L31"/>
    <property type="match status" value="1"/>
</dbReference>
<dbReference type="CDD" id="cd00463">
    <property type="entry name" value="Ribosomal_L31e"/>
    <property type="match status" value="1"/>
</dbReference>
<organism evidence="4 5">
    <name type="scientific">Cyanidioschyzon merolae (strain NIES-3377 / 10D)</name>
    <name type="common">Unicellular red alga</name>
    <dbReference type="NCBI Taxonomy" id="280699"/>
    <lineage>
        <taxon>Eukaryota</taxon>
        <taxon>Rhodophyta</taxon>
        <taxon>Bangiophyceae</taxon>
        <taxon>Cyanidiales</taxon>
        <taxon>Cyanidiaceae</taxon>
        <taxon>Cyanidioschyzon</taxon>
    </lineage>
</organism>
<dbReference type="Proteomes" id="UP000007014">
    <property type="component" value="Chromosome 16"/>
</dbReference>
<dbReference type="Pfam" id="PF01198">
    <property type="entry name" value="Ribosomal_L31e"/>
    <property type="match status" value="1"/>
</dbReference>
<dbReference type="SMART" id="SM01380">
    <property type="entry name" value="Ribosomal_L31e"/>
    <property type="match status" value="1"/>
</dbReference>
<dbReference type="GeneID" id="16996119"/>
<dbReference type="Gene3D" id="3.10.440.10">
    <property type="match status" value="1"/>
</dbReference>
<evidence type="ECO:0000256" key="1">
    <source>
        <dbReference type="ARBA" id="ARBA00010808"/>
    </source>
</evidence>
<keyword evidence="2 4" id="KW-0689">Ribosomal protein</keyword>
<proteinExistence type="inferred from homology"/>
<dbReference type="OrthoDB" id="9739313at2759"/>
<keyword evidence="3" id="KW-0687">Ribonucleoprotein</keyword>
<dbReference type="GO" id="GO:0002181">
    <property type="term" value="P:cytoplasmic translation"/>
    <property type="evidence" value="ECO:0007669"/>
    <property type="project" value="TreeGrafter"/>
</dbReference>
<dbReference type="Gramene" id="CMP175CT">
    <property type="protein sequence ID" value="CMP175CT"/>
    <property type="gene ID" value="CMP175C"/>
</dbReference>
<evidence type="ECO:0000256" key="3">
    <source>
        <dbReference type="ARBA" id="ARBA00023274"/>
    </source>
</evidence>
<name>M1V650_CYAM1</name>
<dbReference type="OMA" id="EVWKQGI"/>
<gene>
    <name evidence="4" type="ORF">CYME_CMP175C</name>
</gene>
<reference evidence="4 5" key="1">
    <citation type="journal article" date="2004" name="Nature">
        <title>Genome sequence of the ultrasmall unicellular red alga Cyanidioschyzon merolae 10D.</title>
        <authorList>
            <person name="Matsuzaki M."/>
            <person name="Misumi O."/>
            <person name="Shin-i T."/>
            <person name="Maruyama S."/>
            <person name="Takahara M."/>
            <person name="Miyagishima S."/>
            <person name="Mori T."/>
            <person name="Nishida K."/>
            <person name="Yagisawa F."/>
            <person name="Nishida K."/>
            <person name="Yoshida Y."/>
            <person name="Nishimura Y."/>
            <person name="Nakao S."/>
            <person name="Kobayashi T."/>
            <person name="Momoyama Y."/>
            <person name="Higashiyama T."/>
            <person name="Minoda A."/>
            <person name="Sano M."/>
            <person name="Nomoto H."/>
            <person name="Oishi K."/>
            <person name="Hayashi H."/>
            <person name="Ohta F."/>
            <person name="Nishizaka S."/>
            <person name="Haga S."/>
            <person name="Miura S."/>
            <person name="Morishita T."/>
            <person name="Kabeya Y."/>
            <person name="Terasawa K."/>
            <person name="Suzuki Y."/>
            <person name="Ishii Y."/>
            <person name="Asakawa S."/>
            <person name="Takano H."/>
            <person name="Ohta N."/>
            <person name="Kuroiwa H."/>
            <person name="Tanaka K."/>
            <person name="Shimizu N."/>
            <person name="Sugano S."/>
            <person name="Sato N."/>
            <person name="Nozaki H."/>
            <person name="Ogasawara N."/>
            <person name="Kohara Y."/>
            <person name="Kuroiwa T."/>
        </authorList>
    </citation>
    <scope>NUCLEOTIDE SEQUENCE [LARGE SCALE GENOMIC DNA]</scope>
    <source>
        <strain evidence="4 5">10D</strain>
    </source>
</reference>
<dbReference type="InterPro" id="IPR000054">
    <property type="entry name" value="Ribosomal_eL31"/>
</dbReference>
<evidence type="ECO:0000313" key="4">
    <source>
        <dbReference type="EMBL" id="BAM81805.1"/>
    </source>
</evidence>
<evidence type="ECO:0000313" key="5">
    <source>
        <dbReference type="Proteomes" id="UP000007014"/>
    </source>
</evidence>
<keyword evidence="5" id="KW-1185">Reference proteome</keyword>
<evidence type="ECO:0000256" key="2">
    <source>
        <dbReference type="ARBA" id="ARBA00022980"/>
    </source>
</evidence>
<dbReference type="STRING" id="280699.M1V650"/>
<accession>M1V650</accession>
<dbReference type="InterPro" id="IPR023621">
    <property type="entry name" value="Ribosomal_eL31_dom_sf"/>
</dbReference>
<dbReference type="FunFam" id="3.10.440.10:FF:000001">
    <property type="entry name" value="60S ribosomal protein L31"/>
    <property type="match status" value="1"/>
</dbReference>